<name>A0A6L6LV25_9FIRM</name>
<gene>
    <name evidence="1" type="ORF">GMD59_14865</name>
</gene>
<protein>
    <submittedName>
        <fullName evidence="1">Uncharacterized protein</fullName>
    </submittedName>
</protein>
<organism evidence="1 2">
    <name type="scientific">Ruthenibacterium lactatiformans</name>
    <dbReference type="NCBI Taxonomy" id="1550024"/>
    <lineage>
        <taxon>Bacteria</taxon>
        <taxon>Bacillati</taxon>
        <taxon>Bacillota</taxon>
        <taxon>Clostridia</taxon>
        <taxon>Eubacteriales</taxon>
        <taxon>Oscillospiraceae</taxon>
        <taxon>Ruthenibacterium</taxon>
    </lineage>
</organism>
<sequence length="146" mass="15857">MDIVFFGGALKKALLHTRNGAAGHGGKLANIGIGIDGKVDVGIANRAYTQHNDLSLSILKIGIATETSVAMPICSLFYDIIIPQMVTFVNSKRAVFCENIVGVGMPGCGRTGEILRRAEKALYGRRKQLAKLCKVHMLRLEHRSHN</sequence>
<reference evidence="1 2" key="1">
    <citation type="journal article" date="2019" name="Nat. Med.">
        <title>A library of human gut bacterial isolates paired with longitudinal multiomics data enables mechanistic microbiome research.</title>
        <authorList>
            <person name="Poyet M."/>
            <person name="Groussin M."/>
            <person name="Gibbons S.M."/>
            <person name="Avila-Pacheco J."/>
            <person name="Jiang X."/>
            <person name="Kearney S.M."/>
            <person name="Perrotta A.R."/>
            <person name="Berdy B."/>
            <person name="Zhao S."/>
            <person name="Lieberman T.D."/>
            <person name="Swanson P.K."/>
            <person name="Smith M."/>
            <person name="Roesemann S."/>
            <person name="Alexander J.E."/>
            <person name="Rich S.A."/>
            <person name="Livny J."/>
            <person name="Vlamakis H."/>
            <person name="Clish C."/>
            <person name="Bullock K."/>
            <person name="Deik A."/>
            <person name="Scott J."/>
            <person name="Pierce K.A."/>
            <person name="Xavier R.J."/>
            <person name="Alm E.J."/>
        </authorList>
    </citation>
    <scope>NUCLEOTIDE SEQUENCE [LARGE SCALE GENOMIC DNA]</scope>
    <source>
        <strain evidence="1 2">BIOML-A4</strain>
    </source>
</reference>
<proteinExistence type="predicted"/>
<dbReference type="Proteomes" id="UP000472755">
    <property type="component" value="Unassembled WGS sequence"/>
</dbReference>
<dbReference type="EMBL" id="WMZU01000029">
    <property type="protein sequence ID" value="MTS28557.1"/>
    <property type="molecule type" value="Genomic_DNA"/>
</dbReference>
<evidence type="ECO:0000313" key="2">
    <source>
        <dbReference type="Proteomes" id="UP000472755"/>
    </source>
</evidence>
<comment type="caution">
    <text evidence="1">The sequence shown here is derived from an EMBL/GenBank/DDBJ whole genome shotgun (WGS) entry which is preliminary data.</text>
</comment>
<accession>A0A6L6LV25</accession>
<evidence type="ECO:0000313" key="1">
    <source>
        <dbReference type="EMBL" id="MTS28557.1"/>
    </source>
</evidence>
<dbReference type="AlphaFoldDB" id="A0A6L6LV25"/>